<accession>A0AA45QSA0</accession>
<evidence type="ECO:0000313" key="1">
    <source>
        <dbReference type="EMBL" id="QSE77216.1"/>
    </source>
</evidence>
<dbReference type="EMBL" id="CP070872">
    <property type="protein sequence ID" value="QSE77216.1"/>
    <property type="molecule type" value="Genomic_DNA"/>
</dbReference>
<name>A0AA45QSA0_9LACT</name>
<proteinExistence type="predicted"/>
<organism evidence="1 2">
    <name type="scientific">Lactococcus taiwanensis</name>
    <dbReference type="NCBI Taxonomy" id="1151742"/>
    <lineage>
        <taxon>Bacteria</taxon>
        <taxon>Bacillati</taxon>
        <taxon>Bacillota</taxon>
        <taxon>Bacilli</taxon>
        <taxon>Lactobacillales</taxon>
        <taxon>Streptococcaceae</taxon>
        <taxon>Lactococcus</taxon>
    </lineage>
</organism>
<evidence type="ECO:0008006" key="3">
    <source>
        <dbReference type="Google" id="ProtNLM"/>
    </source>
</evidence>
<sequence length="94" mass="10477">MKKILKFGLGVVASAAAAHVVYHGYKTMEENLLRELTDTARQHFSARQIDAVWIFEEPKQGAYFEGGVVSGDHAVMFQINAQTLELLEIKEVAL</sequence>
<dbReference type="Proteomes" id="UP000663608">
    <property type="component" value="Chromosome"/>
</dbReference>
<protein>
    <recommendedName>
        <fullName evidence="3">PepSY domain-containing protein</fullName>
    </recommendedName>
</protein>
<dbReference type="AlphaFoldDB" id="A0AA45QSA0"/>
<dbReference type="KEGG" id="lti:JW886_02845"/>
<keyword evidence="2" id="KW-1185">Reference proteome</keyword>
<gene>
    <name evidence="1" type="ORF">JW886_02845</name>
</gene>
<reference evidence="1 2" key="1">
    <citation type="submission" date="2021-02" db="EMBL/GenBank/DDBJ databases">
        <title>Complete genome sequence of Lactococcus lactis strain K_LL004.</title>
        <authorList>
            <person name="Kim H.B."/>
        </authorList>
    </citation>
    <scope>NUCLEOTIDE SEQUENCE [LARGE SCALE GENOMIC DNA]</scope>
    <source>
        <strain evidence="1 2">K_LL004</strain>
    </source>
</reference>
<evidence type="ECO:0000313" key="2">
    <source>
        <dbReference type="Proteomes" id="UP000663608"/>
    </source>
</evidence>
<dbReference type="RefSeq" id="WP_075524801.1">
    <property type="nucleotide sequence ID" value="NZ_CP070872.1"/>
</dbReference>